<feature type="region of interest" description="Disordered" evidence="1">
    <location>
        <begin position="1"/>
        <end position="27"/>
    </location>
</feature>
<dbReference type="InParanoid" id="A0A2K1QXM4"/>
<organism evidence="2 3">
    <name type="scientific">Sphaceloma murrayae</name>
    <dbReference type="NCBI Taxonomy" id="2082308"/>
    <lineage>
        <taxon>Eukaryota</taxon>
        <taxon>Fungi</taxon>
        <taxon>Dikarya</taxon>
        <taxon>Ascomycota</taxon>
        <taxon>Pezizomycotina</taxon>
        <taxon>Dothideomycetes</taxon>
        <taxon>Dothideomycetidae</taxon>
        <taxon>Myriangiales</taxon>
        <taxon>Elsinoaceae</taxon>
        <taxon>Sphaceloma</taxon>
    </lineage>
</organism>
<keyword evidence="3" id="KW-1185">Reference proteome</keyword>
<protein>
    <submittedName>
        <fullName evidence="2">Uncharacterized protein</fullName>
    </submittedName>
</protein>
<dbReference type="AlphaFoldDB" id="A0A2K1QXM4"/>
<evidence type="ECO:0000256" key="1">
    <source>
        <dbReference type="SAM" id="MobiDB-lite"/>
    </source>
</evidence>
<reference evidence="2 3" key="1">
    <citation type="submission" date="2017-06" db="EMBL/GenBank/DDBJ databases">
        <title>Draft genome sequence of a variant of Elsinoe murrayae.</title>
        <authorList>
            <person name="Cheng Q."/>
        </authorList>
    </citation>
    <scope>NUCLEOTIDE SEQUENCE [LARGE SCALE GENOMIC DNA]</scope>
    <source>
        <strain evidence="2 3">CQ-2017a</strain>
    </source>
</reference>
<feature type="region of interest" description="Disordered" evidence="1">
    <location>
        <begin position="100"/>
        <end position="139"/>
    </location>
</feature>
<evidence type="ECO:0000313" key="3">
    <source>
        <dbReference type="Proteomes" id="UP000243797"/>
    </source>
</evidence>
<feature type="compositionally biased region" description="Acidic residues" evidence="1">
    <location>
        <begin position="1"/>
        <end position="10"/>
    </location>
</feature>
<sequence>MAGEDQDFDDPYAGMSKRRIPGIDADSRDSRGRLAEICDGPFPGILQTAFDEHPVLTVVLSGLFVTSQTVQTIFGTAIRALYRTMRWVWIGHMDLISRQCDPHEDSITKQDRSAEETRSQEHERGGQREKADEGDQAAC</sequence>
<comment type="caution">
    <text evidence="2">The sequence shown here is derived from an EMBL/GenBank/DDBJ whole genome shotgun (WGS) entry which is preliminary data.</text>
</comment>
<feature type="compositionally biased region" description="Basic and acidic residues" evidence="1">
    <location>
        <begin position="100"/>
        <end position="133"/>
    </location>
</feature>
<evidence type="ECO:0000313" key="2">
    <source>
        <dbReference type="EMBL" id="PNS19663.1"/>
    </source>
</evidence>
<accession>A0A2K1QXM4</accession>
<dbReference type="EMBL" id="NKHZ01000031">
    <property type="protein sequence ID" value="PNS19663.1"/>
    <property type="molecule type" value="Genomic_DNA"/>
</dbReference>
<gene>
    <name evidence="2" type="ORF">CAC42_7507</name>
</gene>
<proteinExistence type="predicted"/>
<name>A0A2K1QXM4_9PEZI</name>
<dbReference type="Proteomes" id="UP000243797">
    <property type="component" value="Unassembled WGS sequence"/>
</dbReference>